<sequence length="156" mass="17225">MADETETRWRRRYTELLQELRIAQTGVQILFAFLLALPFSSAFGETSAFQKTLYIVSFLATAAAAVATIAPVAFHRALFKQGRRLELARFTHLMTTTGLLLMLLAVVVAVLLVTDFVLDLPIALALTGLTLLWLLLLWVLVPFGRSRAGSDSATTE</sequence>
<dbReference type="InterPro" id="IPR046291">
    <property type="entry name" value="DUF6328"/>
</dbReference>
<name>A0A542XQM5_SALAC</name>
<dbReference type="GeneID" id="93772480"/>
<dbReference type="Pfam" id="PF19853">
    <property type="entry name" value="DUF6328"/>
    <property type="match status" value="1"/>
</dbReference>
<feature type="transmembrane region" description="Helical" evidence="1">
    <location>
        <begin position="53"/>
        <end position="78"/>
    </location>
</feature>
<comment type="caution">
    <text evidence="3">The sequence shown here is derived from an EMBL/GenBank/DDBJ whole genome shotgun (WGS) entry which is preliminary data.</text>
</comment>
<organism evidence="3 4">
    <name type="scientific">Salinispora arenicola</name>
    <dbReference type="NCBI Taxonomy" id="168697"/>
    <lineage>
        <taxon>Bacteria</taxon>
        <taxon>Bacillati</taxon>
        <taxon>Actinomycetota</taxon>
        <taxon>Actinomycetes</taxon>
        <taxon>Micromonosporales</taxon>
        <taxon>Micromonosporaceae</taxon>
        <taxon>Salinispora</taxon>
    </lineage>
</organism>
<reference evidence="2 5" key="2">
    <citation type="submission" date="2021-03" db="EMBL/GenBank/DDBJ databases">
        <title>Whole genome shotgun sequence of Salinispora arenicola NBRC 105043.</title>
        <authorList>
            <person name="Komaki H."/>
            <person name="Tamura T."/>
        </authorList>
    </citation>
    <scope>NUCLEOTIDE SEQUENCE [LARGE SCALE GENOMIC DNA]</scope>
    <source>
        <strain evidence="2 5">NBRC 105043</strain>
    </source>
</reference>
<evidence type="ECO:0000313" key="5">
    <source>
        <dbReference type="Proteomes" id="UP000677457"/>
    </source>
</evidence>
<feature type="transmembrane region" description="Helical" evidence="1">
    <location>
        <begin position="20"/>
        <end position="41"/>
    </location>
</feature>
<keyword evidence="1" id="KW-0472">Membrane</keyword>
<evidence type="ECO:0000313" key="3">
    <source>
        <dbReference type="EMBL" id="TQL38092.1"/>
    </source>
</evidence>
<dbReference type="EMBL" id="VFOL01000001">
    <property type="protein sequence ID" value="TQL38092.1"/>
    <property type="molecule type" value="Genomic_DNA"/>
</dbReference>
<dbReference type="Proteomes" id="UP000677457">
    <property type="component" value="Unassembled WGS sequence"/>
</dbReference>
<protein>
    <submittedName>
        <fullName evidence="2">Membrane protein</fullName>
    </submittedName>
</protein>
<keyword evidence="1" id="KW-0812">Transmembrane</keyword>
<dbReference type="AlphaFoldDB" id="A0A542XQM5"/>
<dbReference type="Proteomes" id="UP000315983">
    <property type="component" value="Unassembled WGS sequence"/>
</dbReference>
<evidence type="ECO:0000256" key="1">
    <source>
        <dbReference type="SAM" id="Phobius"/>
    </source>
</evidence>
<feature type="transmembrane region" description="Helical" evidence="1">
    <location>
        <begin position="120"/>
        <end position="141"/>
    </location>
</feature>
<evidence type="ECO:0000313" key="2">
    <source>
        <dbReference type="EMBL" id="GIM86652.1"/>
    </source>
</evidence>
<keyword evidence="5" id="KW-1185">Reference proteome</keyword>
<proteinExistence type="predicted"/>
<evidence type="ECO:0000313" key="4">
    <source>
        <dbReference type="Proteomes" id="UP000315983"/>
    </source>
</evidence>
<dbReference type="RefSeq" id="WP_016812807.1">
    <property type="nucleotide sequence ID" value="NZ_BOQM01000026.1"/>
</dbReference>
<gene>
    <name evidence="3" type="ORF">FB564_3268</name>
    <name evidence="2" type="ORF">Sar04_33880</name>
</gene>
<keyword evidence="1" id="KW-1133">Transmembrane helix</keyword>
<accession>A0A542XQM5</accession>
<dbReference type="EMBL" id="BOQM01000026">
    <property type="protein sequence ID" value="GIM86652.1"/>
    <property type="molecule type" value="Genomic_DNA"/>
</dbReference>
<reference evidence="3 4" key="1">
    <citation type="submission" date="2019-06" db="EMBL/GenBank/DDBJ databases">
        <title>Sequencing the genomes of 1000 actinobacteria strains.</title>
        <authorList>
            <person name="Klenk H.-P."/>
        </authorList>
    </citation>
    <scope>NUCLEOTIDE SEQUENCE [LARGE SCALE GENOMIC DNA]</scope>
    <source>
        <strain evidence="3 4">DSM 44819</strain>
    </source>
</reference>
<feature type="transmembrane region" description="Helical" evidence="1">
    <location>
        <begin position="90"/>
        <end position="114"/>
    </location>
</feature>